<evidence type="ECO:0000313" key="3">
    <source>
        <dbReference type="Proteomes" id="UP000759298"/>
    </source>
</evidence>
<comment type="caution">
    <text evidence="2">The sequence shown here is derived from an EMBL/GenBank/DDBJ whole genome shotgun (WGS) entry which is preliminary data.</text>
</comment>
<evidence type="ECO:0000313" key="2">
    <source>
        <dbReference type="EMBL" id="MBY8338402.1"/>
    </source>
</evidence>
<name>A0ABS7PH63_9SPHN</name>
<keyword evidence="3" id="KW-1185">Reference proteome</keyword>
<dbReference type="PANTHER" id="PTHR37292">
    <property type="entry name" value="VNG6097C"/>
    <property type="match status" value="1"/>
</dbReference>
<protein>
    <submittedName>
        <fullName evidence="2">DUF262 domain-containing protein</fullName>
    </submittedName>
</protein>
<accession>A0ABS7PH63</accession>
<dbReference type="Pfam" id="PF03235">
    <property type="entry name" value="GmrSD_N"/>
    <property type="match status" value="1"/>
</dbReference>
<evidence type="ECO:0000259" key="1">
    <source>
        <dbReference type="Pfam" id="PF03235"/>
    </source>
</evidence>
<proteinExistence type="predicted"/>
<dbReference type="InterPro" id="IPR004919">
    <property type="entry name" value="GmrSD_N"/>
</dbReference>
<dbReference type="EMBL" id="JAHWXP010000006">
    <property type="protein sequence ID" value="MBY8338402.1"/>
    <property type="molecule type" value="Genomic_DNA"/>
</dbReference>
<dbReference type="PANTHER" id="PTHR37292:SF2">
    <property type="entry name" value="DUF262 DOMAIN-CONTAINING PROTEIN"/>
    <property type="match status" value="1"/>
</dbReference>
<dbReference type="RefSeq" id="WP_222825871.1">
    <property type="nucleotide sequence ID" value="NZ_JAHWXP010000006.1"/>
</dbReference>
<organism evidence="2 3">
    <name type="scientific">Alteriqipengyuania abyssalis</name>
    <dbReference type="NCBI Taxonomy" id="2860200"/>
    <lineage>
        <taxon>Bacteria</taxon>
        <taxon>Pseudomonadati</taxon>
        <taxon>Pseudomonadota</taxon>
        <taxon>Alphaproteobacteria</taxon>
        <taxon>Sphingomonadales</taxon>
        <taxon>Erythrobacteraceae</taxon>
        <taxon>Alteriqipengyuania</taxon>
    </lineage>
</organism>
<gene>
    <name evidence="2" type="ORF">KYN89_15240</name>
</gene>
<feature type="domain" description="GmrSD restriction endonucleases N-terminal" evidence="1">
    <location>
        <begin position="8"/>
        <end position="250"/>
    </location>
</feature>
<sequence>MEARNKKIEDWFAMIKQGQMVLPRFQRHEAWKQSQIIGLFENILRHPPLPIGAVLTLEVGDEELFHSRPIVGAPDTGIKPSLHLLDGQQRMTALWRALNRDYDDLDVFIRIAAPDADANDEEEHDADEDVDAPSVEAEKRWTHKGVRRPVWADDDVQLLDRGLIPLPILCPGSTGENALGKWRKTLEAEKRLDLDLFERVTKLRQRIASYDIPFLSLDAKTGRDTALDVFIRMNTSATPLKDFDIVVAQLEGATGDSLHDMVEELIEMVPAAREYGRVEDSILAVAALLMERPPLKKTYLDPAYGNAFKNVWDRLKLGFKQGIEFLRAEGIYNERCLPADAVVYLACSLWADVPKDNMDEGGNARSLIRKAIWRAAFTDRYGKTSATRTYADYRILRKLVAGDSDLHCELFDEAAYPLPEAGVLRTAGWPGRKDRLPRAILSTSLRRGGLDFADGAQITPDNFYDREFHHLYPVGVLGGDRKDERVNRALNCALITWATNRRVGAKTPSQYIDERAKKASLGEEVVKQRLESHLIPYDVLIDDDYDNFLSARAEVVHADMLKLCDGKSPS</sequence>
<reference evidence="2 3" key="1">
    <citation type="submission" date="2021-07" db="EMBL/GenBank/DDBJ databases">
        <title>Alteriqipengyuania abyssalis NZ-12B nov, sp.nov isolated from deep sea sponge in pacific ocean.</title>
        <authorList>
            <person name="Tareen S."/>
            <person name="Wink J."/>
        </authorList>
    </citation>
    <scope>NUCLEOTIDE SEQUENCE [LARGE SCALE GENOMIC DNA]</scope>
    <source>
        <strain evidence="2 3">NZ-12B</strain>
    </source>
</reference>
<dbReference type="Proteomes" id="UP000759298">
    <property type="component" value="Unassembled WGS sequence"/>
</dbReference>